<accession>A0A098AXE5</accession>
<name>A0A098AXE5_DESHA</name>
<sequence>MREQSSERNTETSKDLVTIPEGSHPFPSRTRKLRSPGLMILGPQGPGKVSRCQVVQETIDYDGLFALGQITHQCVIWHKAFKFSWVEVLSFFLVEKTRCVRRFGVGPTRTPAPRSRFMWPCGLAEMSTAHTAGDLSREAAWRKVHSPFVLPGKREI</sequence>
<dbReference type="EMBL" id="LK996017">
    <property type="protein sequence ID" value="CDX00286.1"/>
    <property type="molecule type" value="Genomic_DNA"/>
</dbReference>
<proteinExistence type="predicted"/>
<evidence type="ECO:0000256" key="1">
    <source>
        <dbReference type="SAM" id="MobiDB-lite"/>
    </source>
</evidence>
<gene>
    <name evidence="2" type="ORF">DPCES_0399</name>
</gene>
<dbReference type="AlphaFoldDB" id="A0A098AXE5"/>
<protein>
    <submittedName>
        <fullName evidence="2">Uncharacterized protein</fullName>
    </submittedName>
</protein>
<feature type="region of interest" description="Disordered" evidence="1">
    <location>
        <begin position="1"/>
        <end position="32"/>
    </location>
</feature>
<evidence type="ECO:0000313" key="2">
    <source>
        <dbReference type="EMBL" id="CDX00286.1"/>
    </source>
</evidence>
<organism evidence="2">
    <name type="scientific">Desulfitobacterium hafniense</name>
    <name type="common">Desulfitobacterium frappieri</name>
    <dbReference type="NCBI Taxonomy" id="49338"/>
    <lineage>
        <taxon>Bacteria</taxon>
        <taxon>Bacillati</taxon>
        <taxon>Bacillota</taxon>
        <taxon>Clostridia</taxon>
        <taxon>Eubacteriales</taxon>
        <taxon>Desulfitobacteriaceae</taxon>
        <taxon>Desulfitobacterium</taxon>
    </lineage>
</organism>
<feature type="compositionally biased region" description="Basic and acidic residues" evidence="1">
    <location>
        <begin position="1"/>
        <end position="14"/>
    </location>
</feature>
<reference evidence="2" key="1">
    <citation type="submission" date="2014-07" db="EMBL/GenBank/DDBJ databases">
        <authorList>
            <person name="Hornung V.Bastian."/>
        </authorList>
    </citation>
    <scope>NUCLEOTIDE SEQUENCE</scope>
    <source>
        <strain evidence="2">PCE-S</strain>
    </source>
</reference>